<protein>
    <recommendedName>
        <fullName evidence="4">Two-component sensor histidine kinase</fullName>
    </recommendedName>
</protein>
<evidence type="ECO:0000256" key="1">
    <source>
        <dbReference type="SAM" id="Phobius"/>
    </source>
</evidence>
<sequence length="188" mass="20422">MTNTPATPTAASRALPAPGVLARTYALALVVYTPLLALLLVPRLMRSRAGSEAMLAVGSVLLLTLVVGAVVIAPEVSAKAAPRGDLWSFGRARARVRTLIRTRRRTYFLCLGEFVVLYLAAQGAGGILAWMMPYVWENPAHETDPTQSVWILDYPNYAAQAITIYLVTCSALTWYATRLRALSLSLSE</sequence>
<dbReference type="EMBL" id="JBIAFJ010000028">
    <property type="protein sequence ID" value="MFE9172960.1"/>
    <property type="molecule type" value="Genomic_DNA"/>
</dbReference>
<feature type="transmembrane region" description="Helical" evidence="1">
    <location>
        <begin position="107"/>
        <end position="132"/>
    </location>
</feature>
<dbReference type="RefSeq" id="WP_388351114.1">
    <property type="nucleotide sequence ID" value="NZ_JBIAFJ010000028.1"/>
</dbReference>
<keyword evidence="1" id="KW-0812">Transmembrane</keyword>
<reference evidence="2 3" key="1">
    <citation type="submission" date="2024-10" db="EMBL/GenBank/DDBJ databases">
        <title>The Natural Products Discovery Center: Release of the First 8490 Sequenced Strains for Exploring Actinobacteria Biosynthetic Diversity.</title>
        <authorList>
            <person name="Kalkreuter E."/>
            <person name="Kautsar S.A."/>
            <person name="Yang D."/>
            <person name="Bader C.D."/>
            <person name="Teijaro C.N."/>
            <person name="Fluegel L."/>
            <person name="Davis C.M."/>
            <person name="Simpson J.R."/>
            <person name="Lauterbach L."/>
            <person name="Steele A.D."/>
            <person name="Gui C."/>
            <person name="Meng S."/>
            <person name="Li G."/>
            <person name="Viehrig K."/>
            <person name="Ye F."/>
            <person name="Su P."/>
            <person name="Kiefer A.F."/>
            <person name="Nichols A."/>
            <person name="Cepeda A.J."/>
            <person name="Yan W."/>
            <person name="Fan B."/>
            <person name="Jiang Y."/>
            <person name="Adhikari A."/>
            <person name="Zheng C.-J."/>
            <person name="Schuster L."/>
            <person name="Cowan T.M."/>
            <person name="Smanski M.J."/>
            <person name="Chevrette M.G."/>
            <person name="De Carvalho L.P.S."/>
            <person name="Shen B."/>
        </authorList>
    </citation>
    <scope>NUCLEOTIDE SEQUENCE [LARGE SCALE GENOMIC DNA]</scope>
    <source>
        <strain evidence="2 3">NPDC007147</strain>
    </source>
</reference>
<organism evidence="2 3">
    <name type="scientific">Streptomyces kebangsaanensis</name>
    <dbReference type="NCBI Taxonomy" id="864058"/>
    <lineage>
        <taxon>Bacteria</taxon>
        <taxon>Bacillati</taxon>
        <taxon>Actinomycetota</taxon>
        <taxon>Actinomycetes</taxon>
        <taxon>Kitasatosporales</taxon>
        <taxon>Streptomycetaceae</taxon>
        <taxon>Streptomyces</taxon>
    </lineage>
</organism>
<feature type="transmembrane region" description="Helical" evidence="1">
    <location>
        <begin position="157"/>
        <end position="177"/>
    </location>
</feature>
<proteinExistence type="predicted"/>
<keyword evidence="3" id="KW-1185">Reference proteome</keyword>
<evidence type="ECO:0000313" key="2">
    <source>
        <dbReference type="EMBL" id="MFE9172960.1"/>
    </source>
</evidence>
<keyword evidence="1" id="KW-1133">Transmembrane helix</keyword>
<evidence type="ECO:0008006" key="4">
    <source>
        <dbReference type="Google" id="ProtNLM"/>
    </source>
</evidence>
<dbReference type="Proteomes" id="UP001601197">
    <property type="component" value="Unassembled WGS sequence"/>
</dbReference>
<keyword evidence="1" id="KW-0472">Membrane</keyword>
<comment type="caution">
    <text evidence="2">The sequence shown here is derived from an EMBL/GenBank/DDBJ whole genome shotgun (WGS) entry which is preliminary data.</text>
</comment>
<name>A0ABW6L2S2_9ACTN</name>
<accession>A0ABW6L2S2</accession>
<feature type="transmembrane region" description="Helical" evidence="1">
    <location>
        <begin position="20"/>
        <end position="41"/>
    </location>
</feature>
<feature type="transmembrane region" description="Helical" evidence="1">
    <location>
        <begin position="53"/>
        <end position="73"/>
    </location>
</feature>
<evidence type="ECO:0000313" key="3">
    <source>
        <dbReference type="Proteomes" id="UP001601197"/>
    </source>
</evidence>
<gene>
    <name evidence="2" type="ORF">ACFYNZ_26425</name>
</gene>